<dbReference type="RefSeq" id="WP_021932044.1">
    <property type="nucleotide sequence ID" value="NZ_AP023322.1"/>
</dbReference>
<dbReference type="PANTHER" id="PTHR47561">
    <property type="entry name" value="POLYSACCHARIDE DEACETYLASE FAMILY PROTEIN (AFU_ORTHOLOGUE AFUA_6G05030)"/>
    <property type="match status" value="1"/>
</dbReference>
<evidence type="ECO:0000259" key="1">
    <source>
        <dbReference type="PROSITE" id="PS51677"/>
    </source>
</evidence>
<keyword evidence="3" id="KW-1185">Reference proteome</keyword>
<dbReference type="SUPFAM" id="SSF88713">
    <property type="entry name" value="Glycoside hydrolase/deacetylase"/>
    <property type="match status" value="1"/>
</dbReference>
<dbReference type="InterPro" id="IPR022560">
    <property type="entry name" value="DUF3473"/>
</dbReference>
<dbReference type="Proteomes" id="UP000594042">
    <property type="component" value="Chromosome"/>
</dbReference>
<dbReference type="AlphaFoldDB" id="A0A7G1HTZ9"/>
<protein>
    <submittedName>
        <fullName evidence="2">Polysaccharide deacetylase</fullName>
    </submittedName>
</protein>
<dbReference type="Pfam" id="PF11959">
    <property type="entry name" value="DUF3473"/>
    <property type="match status" value="1"/>
</dbReference>
<reference evidence="3" key="1">
    <citation type="submission" date="2020-07" db="EMBL/GenBank/DDBJ databases">
        <title>Complete genome sequencing of Coprobacter sp. strain 2CBH44.</title>
        <authorList>
            <person name="Sakamoto M."/>
            <person name="Murakami T."/>
            <person name="Mori H."/>
        </authorList>
    </citation>
    <scope>NUCLEOTIDE SEQUENCE [LARGE SCALE GENOMIC DNA]</scope>
    <source>
        <strain evidence="3">2CBH44</strain>
    </source>
</reference>
<dbReference type="EMBL" id="AP023322">
    <property type="protein sequence ID" value="BCI63229.1"/>
    <property type="molecule type" value="Genomic_DNA"/>
</dbReference>
<dbReference type="InterPro" id="IPR002509">
    <property type="entry name" value="NODB_dom"/>
</dbReference>
<dbReference type="PROSITE" id="PS51677">
    <property type="entry name" value="NODB"/>
    <property type="match status" value="1"/>
</dbReference>
<sequence>MEQSYILTFDIEEWYILQFHGQGSVDEYAGRYDVLLDRVLGDLGKIGTKATFFCLGKLAKQFPSVVRRIAEAGHEVACHSNEHRWLTDLSEKEFYEDTYEALASIEDITGEKVKGYRAPAFSIGSRNKWALNILSELGIEYDCSIFPASRDFGGFPEFSEDKPVIVSYRGTEMKELPINVTRVLGRDVAFSGGGYFRLFPFPLLKKFIGKNNYLMTYFHMRDFDKEQKRVWNMRYFKNYYGIEGAYDKFIRLLDEYDFVSVAQAIKGIDWESVRKIEI</sequence>
<dbReference type="InterPro" id="IPR045235">
    <property type="entry name" value="PuuE_HpPgdA-like"/>
</dbReference>
<name>A0A7G1HTZ9_9BACT</name>
<evidence type="ECO:0000313" key="3">
    <source>
        <dbReference type="Proteomes" id="UP000594042"/>
    </source>
</evidence>
<dbReference type="KEGG" id="copr:Cop2CBH44_15820"/>
<dbReference type="PANTHER" id="PTHR47561:SF1">
    <property type="entry name" value="POLYSACCHARIDE DEACETYLASE FAMILY PROTEIN (AFU_ORTHOLOGUE AFUA_6G05030)"/>
    <property type="match status" value="1"/>
</dbReference>
<dbReference type="GO" id="GO:0005975">
    <property type="term" value="P:carbohydrate metabolic process"/>
    <property type="evidence" value="ECO:0007669"/>
    <property type="project" value="InterPro"/>
</dbReference>
<feature type="domain" description="NodB homology" evidence="1">
    <location>
        <begin position="20"/>
        <end position="278"/>
    </location>
</feature>
<gene>
    <name evidence="2" type="ORF">Cop2CBH44_15820</name>
</gene>
<dbReference type="CDD" id="cd10941">
    <property type="entry name" value="CE4_PuuE_HpPgdA_like_2"/>
    <property type="match status" value="1"/>
</dbReference>
<dbReference type="Gene3D" id="3.20.20.370">
    <property type="entry name" value="Glycoside hydrolase/deacetylase"/>
    <property type="match status" value="1"/>
</dbReference>
<dbReference type="Pfam" id="PF01522">
    <property type="entry name" value="Polysacc_deac_1"/>
    <property type="match status" value="1"/>
</dbReference>
<evidence type="ECO:0000313" key="2">
    <source>
        <dbReference type="EMBL" id="BCI63229.1"/>
    </source>
</evidence>
<dbReference type="InterPro" id="IPR011330">
    <property type="entry name" value="Glyco_hydro/deAcase_b/a-brl"/>
</dbReference>
<organism evidence="2 3">
    <name type="scientific">Coprobacter secundus subsp. similis</name>
    <dbReference type="NCBI Taxonomy" id="2751153"/>
    <lineage>
        <taxon>Bacteria</taxon>
        <taxon>Pseudomonadati</taxon>
        <taxon>Bacteroidota</taxon>
        <taxon>Bacteroidia</taxon>
        <taxon>Bacteroidales</taxon>
        <taxon>Barnesiellaceae</taxon>
        <taxon>Coprobacter</taxon>
    </lineage>
</organism>
<accession>A0A7G1HTZ9</accession>
<proteinExistence type="predicted"/>
<dbReference type="GO" id="GO:0016810">
    <property type="term" value="F:hydrolase activity, acting on carbon-nitrogen (but not peptide) bonds"/>
    <property type="evidence" value="ECO:0007669"/>
    <property type="project" value="InterPro"/>
</dbReference>